<dbReference type="PANTHER" id="PTHR33881">
    <property type="entry name" value="NEUROGENIC LOCUS NOTCH-LIKE PROTEIN"/>
    <property type="match status" value="1"/>
</dbReference>
<reference evidence="2 3" key="1">
    <citation type="journal article" date="2018" name="PLoS Genet.">
        <title>Population sequencing reveals clonal diversity and ancestral inbreeding in the grapevine cultivar Chardonnay.</title>
        <authorList>
            <person name="Roach M.J."/>
            <person name="Johnson D.L."/>
            <person name="Bohlmann J."/>
            <person name="van Vuuren H.J."/>
            <person name="Jones S.J."/>
            <person name="Pretorius I.S."/>
            <person name="Schmidt S.A."/>
            <person name="Borneman A.R."/>
        </authorList>
    </citation>
    <scope>NUCLEOTIDE SEQUENCE [LARGE SCALE GENOMIC DNA]</scope>
    <source>
        <strain evidence="3">cv. Chardonnay</strain>
        <tissue evidence="2">Leaf</tissue>
    </source>
</reference>
<evidence type="ECO:0008006" key="4">
    <source>
        <dbReference type="Google" id="ProtNLM"/>
    </source>
</evidence>
<dbReference type="Proteomes" id="UP000288805">
    <property type="component" value="Unassembled WGS sequence"/>
</dbReference>
<evidence type="ECO:0000313" key="3">
    <source>
        <dbReference type="Proteomes" id="UP000288805"/>
    </source>
</evidence>
<sequence length="254" mass="28059">MASANVIVFLTILLALQPTTTISEILSPLLSPIFDEVCKEVECGKGTCKPSNDSPLYFACECNPGWMQTRPAHDDHLKFFPCVIPNCTLDYSCKEAPSPVQEKENRANLSLFDPCRWTDCGGGSCNKTSKFTHTCECREGYYNLLNITTFPCLRECSIGLDCLNLGITSSNKSTSSTPSMADNGKNQGEDGSSKLLCMHIPIFSSVVSAHETEVPFSSFFTYVFFSQNNPTRELLFVDYLHAVMGYGYVEIVVV</sequence>
<name>A0A438F740_VITVI</name>
<feature type="signal peptide" evidence="1">
    <location>
        <begin position="1"/>
        <end position="21"/>
    </location>
</feature>
<feature type="chain" id="PRO_5019575657" description="EGF-like domain-containing protein" evidence="1">
    <location>
        <begin position="22"/>
        <end position="254"/>
    </location>
</feature>
<evidence type="ECO:0000313" key="2">
    <source>
        <dbReference type="EMBL" id="RVW55840.1"/>
    </source>
</evidence>
<proteinExistence type="predicted"/>
<accession>A0A438F740</accession>
<dbReference type="EMBL" id="QGNW01001107">
    <property type="protein sequence ID" value="RVW55840.1"/>
    <property type="molecule type" value="Genomic_DNA"/>
</dbReference>
<keyword evidence="1" id="KW-0732">Signal</keyword>
<gene>
    <name evidence="2" type="ORF">CK203_075747</name>
</gene>
<dbReference type="PANTHER" id="PTHR33881:SF7">
    <property type="entry name" value="NEUROGENIC LOCUS NOTCH-LIKE PROTEIN"/>
    <property type="match status" value="1"/>
</dbReference>
<protein>
    <recommendedName>
        <fullName evidence="4">EGF-like domain-containing protein</fullName>
    </recommendedName>
</protein>
<dbReference type="AlphaFoldDB" id="A0A438F740"/>
<comment type="caution">
    <text evidence="2">The sequence shown here is derived from an EMBL/GenBank/DDBJ whole genome shotgun (WGS) entry which is preliminary data.</text>
</comment>
<evidence type="ECO:0000256" key="1">
    <source>
        <dbReference type="SAM" id="SignalP"/>
    </source>
</evidence>
<organism evidence="2 3">
    <name type="scientific">Vitis vinifera</name>
    <name type="common">Grape</name>
    <dbReference type="NCBI Taxonomy" id="29760"/>
    <lineage>
        <taxon>Eukaryota</taxon>
        <taxon>Viridiplantae</taxon>
        <taxon>Streptophyta</taxon>
        <taxon>Embryophyta</taxon>
        <taxon>Tracheophyta</taxon>
        <taxon>Spermatophyta</taxon>
        <taxon>Magnoliopsida</taxon>
        <taxon>eudicotyledons</taxon>
        <taxon>Gunneridae</taxon>
        <taxon>Pentapetalae</taxon>
        <taxon>rosids</taxon>
        <taxon>Vitales</taxon>
        <taxon>Vitaceae</taxon>
        <taxon>Viteae</taxon>
        <taxon>Vitis</taxon>
    </lineage>
</organism>